<evidence type="ECO:0000313" key="3">
    <source>
        <dbReference type="Proteomes" id="UP000179076"/>
    </source>
</evidence>
<dbReference type="Proteomes" id="UP000179076">
    <property type="component" value="Unassembled WGS sequence"/>
</dbReference>
<protein>
    <submittedName>
        <fullName evidence="2">Uncharacterized protein</fullName>
    </submittedName>
</protein>
<keyword evidence="1" id="KW-0732">Signal</keyword>
<reference evidence="2 3" key="1">
    <citation type="journal article" date="2016" name="Nat. Commun.">
        <title>Thousands of microbial genomes shed light on interconnected biogeochemical processes in an aquifer system.</title>
        <authorList>
            <person name="Anantharaman K."/>
            <person name="Brown C.T."/>
            <person name="Hug L.A."/>
            <person name="Sharon I."/>
            <person name="Castelle C.J."/>
            <person name="Probst A.J."/>
            <person name="Thomas B.C."/>
            <person name="Singh A."/>
            <person name="Wilkins M.J."/>
            <person name="Karaoz U."/>
            <person name="Brodie E.L."/>
            <person name="Williams K.H."/>
            <person name="Hubbard S.S."/>
            <person name="Banfield J.F."/>
        </authorList>
    </citation>
    <scope>NUCLEOTIDE SEQUENCE [LARGE SCALE GENOMIC DNA]</scope>
</reference>
<dbReference type="Pfam" id="PF13432">
    <property type="entry name" value="TPR_16"/>
    <property type="match status" value="2"/>
</dbReference>
<accession>A0A1F6V033</accession>
<sequence>MAQITAAIRLIACTVAFGACSVTALGADDYPRQRSLDPNRVTPQDERNKGVFDRDYYSRDPEIRNLLRTVEAYHMNPGLQKIKERRYQAAYEEFDFILRYYPNHPRALALMADVCLTMKRQEDGERYFKKALSLFPDMTRSAKGITEREYGKLLYRFGENARARDMLKQSVSHDDYSGEGHYYLGLAYLAEKDHDHANLHAQKAYAHKYPLTELRDKLMAANAWKPDASGKTASQK</sequence>
<proteinExistence type="predicted"/>
<organism evidence="2 3">
    <name type="scientific">Candidatus Muproteobacteria bacterium RBG_16_60_9</name>
    <dbReference type="NCBI Taxonomy" id="1817755"/>
    <lineage>
        <taxon>Bacteria</taxon>
        <taxon>Pseudomonadati</taxon>
        <taxon>Pseudomonadota</taxon>
        <taxon>Candidatus Muproteobacteria</taxon>
    </lineage>
</organism>
<dbReference type="AlphaFoldDB" id="A0A1F6V033"/>
<gene>
    <name evidence="2" type="ORF">A2W18_13040</name>
</gene>
<evidence type="ECO:0000256" key="1">
    <source>
        <dbReference type="SAM" id="SignalP"/>
    </source>
</evidence>
<dbReference type="InterPro" id="IPR011990">
    <property type="entry name" value="TPR-like_helical_dom_sf"/>
</dbReference>
<dbReference type="EMBL" id="MFSP01000163">
    <property type="protein sequence ID" value="OGI63015.1"/>
    <property type="molecule type" value="Genomic_DNA"/>
</dbReference>
<dbReference type="Gene3D" id="1.25.40.10">
    <property type="entry name" value="Tetratricopeptide repeat domain"/>
    <property type="match status" value="1"/>
</dbReference>
<dbReference type="SUPFAM" id="SSF48452">
    <property type="entry name" value="TPR-like"/>
    <property type="match status" value="1"/>
</dbReference>
<name>A0A1F6V033_9PROT</name>
<feature type="signal peptide" evidence="1">
    <location>
        <begin position="1"/>
        <end position="24"/>
    </location>
</feature>
<evidence type="ECO:0000313" key="2">
    <source>
        <dbReference type="EMBL" id="OGI63015.1"/>
    </source>
</evidence>
<comment type="caution">
    <text evidence="2">The sequence shown here is derived from an EMBL/GenBank/DDBJ whole genome shotgun (WGS) entry which is preliminary data.</text>
</comment>
<feature type="chain" id="PRO_5009527089" evidence="1">
    <location>
        <begin position="25"/>
        <end position="236"/>
    </location>
</feature>